<dbReference type="Gene3D" id="1.20.1250.20">
    <property type="entry name" value="MFS general substrate transporter like domains"/>
    <property type="match status" value="1"/>
</dbReference>
<keyword evidence="4" id="KW-1003">Cell membrane</keyword>
<dbReference type="Gene3D" id="1.20.1720.10">
    <property type="entry name" value="Multidrug resistance protein D"/>
    <property type="match status" value="1"/>
</dbReference>
<feature type="transmembrane region" description="Helical" evidence="9">
    <location>
        <begin position="239"/>
        <end position="263"/>
    </location>
</feature>
<feature type="compositionally biased region" description="Low complexity" evidence="8">
    <location>
        <begin position="536"/>
        <end position="555"/>
    </location>
</feature>
<dbReference type="FunFam" id="1.20.1720.10:FF:000004">
    <property type="entry name" value="EmrB/QacA family drug resistance transporter"/>
    <property type="match status" value="1"/>
</dbReference>
<dbReference type="InterPro" id="IPR011701">
    <property type="entry name" value="MFS"/>
</dbReference>
<comment type="caution">
    <text evidence="11">The sequence shown here is derived from an EMBL/GenBank/DDBJ whole genome shotgun (WGS) entry which is preliminary data.</text>
</comment>
<evidence type="ECO:0000256" key="8">
    <source>
        <dbReference type="SAM" id="MobiDB-lite"/>
    </source>
</evidence>
<dbReference type="AlphaFoldDB" id="A0A916T678"/>
<feature type="transmembrane region" description="Helical" evidence="9">
    <location>
        <begin position="320"/>
        <end position="342"/>
    </location>
</feature>
<evidence type="ECO:0000256" key="5">
    <source>
        <dbReference type="ARBA" id="ARBA00022692"/>
    </source>
</evidence>
<dbReference type="PROSITE" id="PS50850">
    <property type="entry name" value="MFS"/>
    <property type="match status" value="1"/>
</dbReference>
<feature type="transmembrane region" description="Helical" evidence="9">
    <location>
        <begin position="411"/>
        <end position="436"/>
    </location>
</feature>
<reference evidence="11" key="1">
    <citation type="journal article" date="2014" name="Int. J. Syst. Evol. Microbiol.">
        <title>Complete genome sequence of Corynebacterium casei LMG S-19264T (=DSM 44701T), isolated from a smear-ripened cheese.</title>
        <authorList>
            <consortium name="US DOE Joint Genome Institute (JGI-PGF)"/>
            <person name="Walter F."/>
            <person name="Albersmeier A."/>
            <person name="Kalinowski J."/>
            <person name="Ruckert C."/>
        </authorList>
    </citation>
    <scope>NUCLEOTIDE SEQUENCE</scope>
    <source>
        <strain evidence="11">CGMCC 1.15085</strain>
    </source>
</reference>
<evidence type="ECO:0000313" key="11">
    <source>
        <dbReference type="EMBL" id="GGB30349.1"/>
    </source>
</evidence>
<dbReference type="RefSeq" id="WP_229749637.1">
    <property type="nucleotide sequence ID" value="NZ_BMHI01000003.1"/>
</dbReference>
<dbReference type="InterPro" id="IPR020846">
    <property type="entry name" value="MFS_dom"/>
</dbReference>
<reference evidence="11" key="2">
    <citation type="submission" date="2020-09" db="EMBL/GenBank/DDBJ databases">
        <authorList>
            <person name="Sun Q."/>
            <person name="Zhou Y."/>
        </authorList>
    </citation>
    <scope>NUCLEOTIDE SEQUENCE</scope>
    <source>
        <strain evidence="11">CGMCC 1.15085</strain>
    </source>
</reference>
<dbReference type="NCBIfam" id="TIGR00711">
    <property type="entry name" value="efflux_EmrB"/>
    <property type="match status" value="1"/>
</dbReference>
<gene>
    <name evidence="11" type="ORF">GCM10011492_20990</name>
</gene>
<feature type="transmembrane region" description="Helical" evidence="9">
    <location>
        <begin position="214"/>
        <end position="233"/>
    </location>
</feature>
<sequence length="580" mass="60752">MSTPKATASAPTDGVYTHRQILTILTGLLLGMFLAALDQTIVSTAIRTIADDLHGLSVQAWVTTAYLITSTITTPIYGKLGDLYGRKKLFIFAIGVFILGSAMCSFATSMYELAAFRAFQGIGAGGLMTLVLAIIGDLVPPRERAKYTGYFMATFGTSSVLGPVVGGFLAETNSFLGVTGWRWVFLVNVPIGIVAFFVVSATLHLPHVRREARIDWWGAAALVVALVPLLTVAEQGRGWGWSSATSLTCFAITVIGIAAFVWIEHKMGDDALIPLRIFRLRAASVTIVASVIVGIGMFGGITVLPLYMQIVHGASPMTSGLMMLPMVGGLMLAAIISGLITAKTGRIRGFPILGTALATIGLLLLWLTVTADTNLAIVMVFMFVTGFGLGNCMQPLTLIVQNAVPPREIGVATAAATFFRQTGGTLGVAIFLSILFSTVGDKIKDALGEAVKADPALASPANQKLLGKVAGQVQDDSNILAHVDPKIAHPFKVGFADSMDLIFLCAAIVMFIGFLVLLLMPPVELRAQSASAAAASEASAGAAAPQPVGVTAGGPARHEATGDEPAEGVDESLPPRHNAD</sequence>
<dbReference type="CDD" id="cd17502">
    <property type="entry name" value="MFS_Azr1_MDR_like"/>
    <property type="match status" value="1"/>
</dbReference>
<feature type="transmembrane region" description="Helical" evidence="9">
    <location>
        <begin position="147"/>
        <end position="169"/>
    </location>
</feature>
<dbReference type="InterPro" id="IPR036259">
    <property type="entry name" value="MFS_trans_sf"/>
</dbReference>
<accession>A0A916T678</accession>
<evidence type="ECO:0000256" key="1">
    <source>
        <dbReference type="ARBA" id="ARBA00004651"/>
    </source>
</evidence>
<feature type="transmembrane region" description="Helical" evidence="9">
    <location>
        <begin position="181"/>
        <end position="202"/>
    </location>
</feature>
<feature type="transmembrane region" description="Helical" evidence="9">
    <location>
        <begin position="375"/>
        <end position="399"/>
    </location>
</feature>
<organism evidence="11 12">
    <name type="scientific">Flexivirga endophytica</name>
    <dbReference type="NCBI Taxonomy" id="1849103"/>
    <lineage>
        <taxon>Bacteria</taxon>
        <taxon>Bacillati</taxon>
        <taxon>Actinomycetota</taxon>
        <taxon>Actinomycetes</taxon>
        <taxon>Micrococcales</taxon>
        <taxon>Dermacoccaceae</taxon>
        <taxon>Flexivirga</taxon>
    </lineage>
</organism>
<evidence type="ECO:0000256" key="2">
    <source>
        <dbReference type="ARBA" id="ARBA00007520"/>
    </source>
</evidence>
<dbReference type="PANTHER" id="PTHR23501:SF197">
    <property type="entry name" value="COMD"/>
    <property type="match status" value="1"/>
</dbReference>
<dbReference type="PANTHER" id="PTHR23501">
    <property type="entry name" value="MAJOR FACILITATOR SUPERFAMILY"/>
    <property type="match status" value="1"/>
</dbReference>
<evidence type="ECO:0000256" key="9">
    <source>
        <dbReference type="SAM" id="Phobius"/>
    </source>
</evidence>
<keyword evidence="3" id="KW-0813">Transport</keyword>
<comment type="subcellular location">
    <subcellularLocation>
        <location evidence="1">Cell membrane</location>
        <topology evidence="1">Multi-pass membrane protein</topology>
    </subcellularLocation>
</comment>
<feature type="domain" description="Major facilitator superfamily (MFS) profile" evidence="10">
    <location>
        <begin position="24"/>
        <end position="525"/>
    </location>
</feature>
<keyword evidence="6 9" id="KW-1133">Transmembrane helix</keyword>
<feature type="region of interest" description="Disordered" evidence="8">
    <location>
        <begin position="536"/>
        <end position="580"/>
    </location>
</feature>
<feature type="transmembrane region" description="Helical" evidence="9">
    <location>
        <begin position="349"/>
        <end position="369"/>
    </location>
</feature>
<evidence type="ECO:0000259" key="10">
    <source>
        <dbReference type="PROSITE" id="PS50850"/>
    </source>
</evidence>
<dbReference type="Pfam" id="PF07690">
    <property type="entry name" value="MFS_1"/>
    <property type="match status" value="1"/>
</dbReference>
<feature type="transmembrane region" description="Helical" evidence="9">
    <location>
        <begin position="21"/>
        <end position="46"/>
    </location>
</feature>
<evidence type="ECO:0000256" key="4">
    <source>
        <dbReference type="ARBA" id="ARBA00022475"/>
    </source>
</evidence>
<dbReference type="InterPro" id="IPR004638">
    <property type="entry name" value="EmrB-like"/>
</dbReference>
<proteinExistence type="inferred from homology"/>
<feature type="transmembrane region" description="Helical" evidence="9">
    <location>
        <begin position="114"/>
        <end position="135"/>
    </location>
</feature>
<dbReference type="GO" id="GO:0022857">
    <property type="term" value="F:transmembrane transporter activity"/>
    <property type="evidence" value="ECO:0007669"/>
    <property type="project" value="InterPro"/>
</dbReference>
<keyword evidence="5 9" id="KW-0812">Transmembrane</keyword>
<evidence type="ECO:0000313" key="12">
    <source>
        <dbReference type="Proteomes" id="UP000636793"/>
    </source>
</evidence>
<name>A0A916T678_9MICO</name>
<evidence type="ECO:0000256" key="6">
    <source>
        <dbReference type="ARBA" id="ARBA00022989"/>
    </source>
</evidence>
<evidence type="ECO:0000256" key="7">
    <source>
        <dbReference type="ARBA" id="ARBA00023136"/>
    </source>
</evidence>
<feature type="transmembrane region" description="Helical" evidence="9">
    <location>
        <begin position="501"/>
        <end position="520"/>
    </location>
</feature>
<keyword evidence="12" id="KW-1185">Reference proteome</keyword>
<dbReference type="SUPFAM" id="SSF103473">
    <property type="entry name" value="MFS general substrate transporter"/>
    <property type="match status" value="1"/>
</dbReference>
<dbReference type="EMBL" id="BMHI01000003">
    <property type="protein sequence ID" value="GGB30349.1"/>
    <property type="molecule type" value="Genomic_DNA"/>
</dbReference>
<dbReference type="GO" id="GO:0005886">
    <property type="term" value="C:plasma membrane"/>
    <property type="evidence" value="ECO:0007669"/>
    <property type="project" value="UniProtKB-SubCell"/>
</dbReference>
<protein>
    <submittedName>
        <fullName evidence="11">MFS transporter</fullName>
    </submittedName>
</protein>
<dbReference type="Proteomes" id="UP000636793">
    <property type="component" value="Unassembled WGS sequence"/>
</dbReference>
<comment type="similarity">
    <text evidence="2">Belongs to the major facilitator superfamily. TCR/Tet family.</text>
</comment>
<feature type="transmembrane region" description="Helical" evidence="9">
    <location>
        <begin position="58"/>
        <end position="77"/>
    </location>
</feature>
<feature type="transmembrane region" description="Helical" evidence="9">
    <location>
        <begin position="89"/>
        <end position="108"/>
    </location>
</feature>
<feature type="transmembrane region" description="Helical" evidence="9">
    <location>
        <begin position="284"/>
        <end position="308"/>
    </location>
</feature>
<evidence type="ECO:0000256" key="3">
    <source>
        <dbReference type="ARBA" id="ARBA00022448"/>
    </source>
</evidence>
<keyword evidence="7 9" id="KW-0472">Membrane</keyword>